<feature type="transmembrane region" description="Helical" evidence="7">
    <location>
        <begin position="431"/>
        <end position="457"/>
    </location>
</feature>
<reference evidence="9 10" key="1">
    <citation type="submission" date="2007-08" db="EMBL/GenBank/DDBJ databases">
        <title>Complete sequence of Roseiflexus castenholzii DSM 13941.</title>
        <authorList>
            <consortium name="US DOE Joint Genome Institute"/>
            <person name="Copeland A."/>
            <person name="Lucas S."/>
            <person name="Lapidus A."/>
            <person name="Barry K."/>
            <person name="Glavina del Rio T."/>
            <person name="Dalin E."/>
            <person name="Tice H."/>
            <person name="Pitluck S."/>
            <person name="Thompson L.S."/>
            <person name="Brettin T."/>
            <person name="Bruce D."/>
            <person name="Detter J.C."/>
            <person name="Han C."/>
            <person name="Tapia R."/>
            <person name="Schmutz J."/>
            <person name="Larimer F."/>
            <person name="Land M."/>
            <person name="Hauser L."/>
            <person name="Kyrpides N."/>
            <person name="Mikhailova N."/>
            <person name="Bryant D.A."/>
            <person name="Hanada S."/>
            <person name="Tsukatani Y."/>
            <person name="Richardson P."/>
        </authorList>
    </citation>
    <scope>NUCLEOTIDE SEQUENCE [LARGE SCALE GENOMIC DNA]</scope>
    <source>
        <strain evidence="10">DSM 13941 / HLO8</strain>
    </source>
</reference>
<feature type="domain" description="Major facilitator superfamily (MFS) profile" evidence="8">
    <location>
        <begin position="7"/>
        <end position="463"/>
    </location>
</feature>
<dbReference type="GO" id="GO:0005886">
    <property type="term" value="C:plasma membrane"/>
    <property type="evidence" value="ECO:0007669"/>
    <property type="project" value="UniProtKB-SubCell"/>
</dbReference>
<dbReference type="CDD" id="cd17321">
    <property type="entry name" value="MFS_MMR_MDR_like"/>
    <property type="match status" value="1"/>
</dbReference>
<gene>
    <name evidence="9" type="ordered locus">Rcas_1290</name>
</gene>
<dbReference type="InterPro" id="IPR020846">
    <property type="entry name" value="MFS_dom"/>
</dbReference>
<dbReference type="GO" id="GO:0022857">
    <property type="term" value="F:transmembrane transporter activity"/>
    <property type="evidence" value="ECO:0007669"/>
    <property type="project" value="InterPro"/>
</dbReference>
<evidence type="ECO:0000256" key="4">
    <source>
        <dbReference type="ARBA" id="ARBA00022692"/>
    </source>
</evidence>
<dbReference type="EMBL" id="CP000804">
    <property type="protein sequence ID" value="ABU57387.1"/>
    <property type="molecule type" value="Genomic_DNA"/>
</dbReference>
<feature type="transmembrane region" description="Helical" evidence="7">
    <location>
        <begin position="322"/>
        <end position="341"/>
    </location>
</feature>
<dbReference type="InterPro" id="IPR011701">
    <property type="entry name" value="MFS"/>
</dbReference>
<protein>
    <submittedName>
        <fullName evidence="9">Drug resistance transporter, EmrB/QacA subfamily</fullName>
    </submittedName>
</protein>
<sequence length="477" mass="49999">MERKWWALLAVATGVFMSTIDGSIVNIALKTLQDSFGAGLHEVEWVVLAYLLGITCLLPSMGRLGDMIGKRSVYLIGFVVFTISSALCGLSWNINALIGFRVLQAIGAAMIQGVGAALLVEAFPPSQRGQALGYIGTAVAAGILTGPVLGRALISAVGWQAIFYVNIPIGIGAIALAVRALPTDRIRTTQTFDLVGAGLLGIGLLLVLLALTEGQVWGFTDWRTLAALGSGGALLVGFVWWEYRATAPMIDLRLFRAPAFSFSLIAAFLIFLAGAFNFLLIPYYLQKALGYSPQTTGLTLIASPLVLSLVSPISGRLSDRFGARWLGIIGLALTTAGLLSMTTLTTQSAQMDVVLRLMVIGAGFGLFQSPNNSLIMGSVPRANLGVAGSLLAVMRTLGQTTGVAIAGAIWATRVIAAAGQSYEPVTDAPPFALVAGLHDAMLVAAFLAAIAIVPTLVRGQPSGEQQREAVQQAQTRG</sequence>
<organism evidence="9 10">
    <name type="scientific">Roseiflexus castenholzii (strain DSM 13941 / HLO8)</name>
    <dbReference type="NCBI Taxonomy" id="383372"/>
    <lineage>
        <taxon>Bacteria</taxon>
        <taxon>Bacillati</taxon>
        <taxon>Chloroflexota</taxon>
        <taxon>Chloroflexia</taxon>
        <taxon>Chloroflexales</taxon>
        <taxon>Roseiflexineae</taxon>
        <taxon>Roseiflexaceae</taxon>
        <taxon>Roseiflexus</taxon>
    </lineage>
</organism>
<feature type="transmembrane region" description="Helical" evidence="7">
    <location>
        <begin position="353"/>
        <end position="370"/>
    </location>
</feature>
<keyword evidence="2" id="KW-0813">Transport</keyword>
<keyword evidence="5 7" id="KW-1133">Transmembrane helix</keyword>
<dbReference type="InterPro" id="IPR004638">
    <property type="entry name" value="EmrB-like"/>
</dbReference>
<feature type="transmembrane region" description="Helical" evidence="7">
    <location>
        <begin position="382"/>
        <end position="411"/>
    </location>
</feature>
<evidence type="ECO:0000259" key="8">
    <source>
        <dbReference type="PROSITE" id="PS50850"/>
    </source>
</evidence>
<name>A7NIT4_ROSCS</name>
<dbReference type="PANTHER" id="PTHR42718:SF46">
    <property type="entry name" value="BLR6921 PROTEIN"/>
    <property type="match status" value="1"/>
</dbReference>
<proteinExistence type="predicted"/>
<feature type="transmembrane region" description="Helical" evidence="7">
    <location>
        <begin position="194"/>
        <end position="212"/>
    </location>
</feature>
<evidence type="ECO:0000313" key="10">
    <source>
        <dbReference type="Proteomes" id="UP000000263"/>
    </source>
</evidence>
<feature type="transmembrane region" description="Helical" evidence="7">
    <location>
        <begin position="291"/>
        <end position="310"/>
    </location>
</feature>
<feature type="transmembrane region" description="Helical" evidence="7">
    <location>
        <begin position="131"/>
        <end position="149"/>
    </location>
</feature>
<feature type="transmembrane region" description="Helical" evidence="7">
    <location>
        <begin position="72"/>
        <end position="92"/>
    </location>
</feature>
<evidence type="ECO:0000313" key="9">
    <source>
        <dbReference type="EMBL" id="ABU57387.1"/>
    </source>
</evidence>
<evidence type="ECO:0000256" key="2">
    <source>
        <dbReference type="ARBA" id="ARBA00022448"/>
    </source>
</evidence>
<keyword evidence="10" id="KW-1185">Reference proteome</keyword>
<feature type="transmembrane region" description="Helical" evidence="7">
    <location>
        <begin position="224"/>
        <end position="241"/>
    </location>
</feature>
<evidence type="ECO:0000256" key="7">
    <source>
        <dbReference type="SAM" id="Phobius"/>
    </source>
</evidence>
<dbReference type="NCBIfam" id="TIGR00711">
    <property type="entry name" value="efflux_EmrB"/>
    <property type="match status" value="1"/>
</dbReference>
<dbReference type="OrthoDB" id="102502at2"/>
<feature type="transmembrane region" description="Helical" evidence="7">
    <location>
        <begin position="98"/>
        <end position="119"/>
    </location>
</feature>
<dbReference type="Gene3D" id="1.20.1720.10">
    <property type="entry name" value="Multidrug resistance protein D"/>
    <property type="match status" value="1"/>
</dbReference>
<dbReference type="AlphaFoldDB" id="A7NIT4"/>
<dbReference type="PRINTS" id="PR01036">
    <property type="entry name" value="TCRTETB"/>
</dbReference>
<dbReference type="PANTHER" id="PTHR42718">
    <property type="entry name" value="MAJOR FACILITATOR SUPERFAMILY MULTIDRUG TRANSPORTER MFSC"/>
    <property type="match status" value="1"/>
</dbReference>
<dbReference type="RefSeq" id="WP_012119817.1">
    <property type="nucleotide sequence ID" value="NC_009767.1"/>
</dbReference>
<dbReference type="Pfam" id="PF07690">
    <property type="entry name" value="MFS_1"/>
    <property type="match status" value="2"/>
</dbReference>
<evidence type="ECO:0000256" key="6">
    <source>
        <dbReference type="ARBA" id="ARBA00023136"/>
    </source>
</evidence>
<evidence type="ECO:0000256" key="3">
    <source>
        <dbReference type="ARBA" id="ARBA00022475"/>
    </source>
</evidence>
<dbReference type="SUPFAM" id="SSF103473">
    <property type="entry name" value="MFS general substrate transporter"/>
    <property type="match status" value="1"/>
</dbReference>
<accession>A7NIT4</accession>
<dbReference type="KEGG" id="rca:Rcas_1290"/>
<dbReference type="eggNOG" id="COG2814">
    <property type="taxonomic scope" value="Bacteria"/>
</dbReference>
<dbReference type="STRING" id="383372.Rcas_1290"/>
<feature type="transmembrane region" description="Helical" evidence="7">
    <location>
        <begin position="262"/>
        <end position="285"/>
    </location>
</feature>
<comment type="subcellular location">
    <subcellularLocation>
        <location evidence="1">Cell membrane</location>
        <topology evidence="1">Multi-pass membrane protein</topology>
    </subcellularLocation>
</comment>
<feature type="transmembrane region" description="Helical" evidence="7">
    <location>
        <begin position="46"/>
        <end position="65"/>
    </location>
</feature>
<dbReference type="HOGENOM" id="CLU_000960_28_3_0"/>
<keyword evidence="4 7" id="KW-0812">Transmembrane</keyword>
<dbReference type="PROSITE" id="PS50850">
    <property type="entry name" value="MFS"/>
    <property type="match status" value="1"/>
</dbReference>
<evidence type="ECO:0000256" key="1">
    <source>
        <dbReference type="ARBA" id="ARBA00004651"/>
    </source>
</evidence>
<keyword evidence="6 7" id="KW-0472">Membrane</keyword>
<evidence type="ECO:0000256" key="5">
    <source>
        <dbReference type="ARBA" id="ARBA00022989"/>
    </source>
</evidence>
<dbReference type="InterPro" id="IPR036259">
    <property type="entry name" value="MFS_trans_sf"/>
</dbReference>
<feature type="transmembrane region" description="Helical" evidence="7">
    <location>
        <begin position="161"/>
        <end position="182"/>
    </location>
</feature>
<dbReference type="Gene3D" id="1.20.1250.20">
    <property type="entry name" value="MFS general substrate transporter like domains"/>
    <property type="match status" value="1"/>
</dbReference>
<keyword evidence="3" id="KW-1003">Cell membrane</keyword>
<dbReference type="Proteomes" id="UP000000263">
    <property type="component" value="Chromosome"/>
</dbReference>